<evidence type="ECO:0000256" key="6">
    <source>
        <dbReference type="ARBA" id="ARBA00009320"/>
    </source>
</evidence>
<name>A0A3A1Y8P8_9GAMM</name>
<evidence type="ECO:0000256" key="5">
    <source>
        <dbReference type="ARBA" id="ARBA00005072"/>
    </source>
</evidence>
<evidence type="ECO:0000256" key="11">
    <source>
        <dbReference type="ARBA" id="ARBA00022679"/>
    </source>
</evidence>
<dbReference type="InterPro" id="IPR043132">
    <property type="entry name" value="BCAT-like_C"/>
</dbReference>
<comment type="pathway">
    <text evidence="3 21">Amino-acid biosynthesis; L-isoleucine biosynthesis; L-isoleucine from 2-oxobutanoate: step 4/4.</text>
</comment>
<dbReference type="Gene3D" id="3.20.10.10">
    <property type="entry name" value="D-amino Acid Aminotransferase, subunit A, domain 2"/>
    <property type="match status" value="1"/>
</dbReference>
<dbReference type="UniPathway" id="UPA00049">
    <property type="reaction ID" value="UER00062"/>
</dbReference>
<evidence type="ECO:0000256" key="2">
    <source>
        <dbReference type="ARBA" id="ARBA00003109"/>
    </source>
</evidence>
<evidence type="ECO:0000256" key="13">
    <source>
        <dbReference type="ARBA" id="ARBA00023304"/>
    </source>
</evidence>
<evidence type="ECO:0000256" key="16">
    <source>
        <dbReference type="ARBA" id="ARBA00049229"/>
    </source>
</evidence>
<keyword evidence="13 20" id="KW-0100">Branched-chain amino acid biosynthesis</keyword>
<comment type="caution">
    <text evidence="22">The sequence shown here is derived from an EMBL/GenBank/DDBJ whole genome shotgun (WGS) entry which is preliminary data.</text>
</comment>
<evidence type="ECO:0000256" key="9">
    <source>
        <dbReference type="ARBA" id="ARBA00022576"/>
    </source>
</evidence>
<keyword evidence="11 20" id="KW-0808">Transferase</keyword>
<evidence type="ECO:0000256" key="10">
    <source>
        <dbReference type="ARBA" id="ARBA00022605"/>
    </source>
</evidence>
<dbReference type="GO" id="GO:0009098">
    <property type="term" value="P:L-leucine biosynthetic process"/>
    <property type="evidence" value="ECO:0007669"/>
    <property type="project" value="UniProtKB-UniPathway"/>
</dbReference>
<dbReference type="InterPro" id="IPR001544">
    <property type="entry name" value="Aminotrans_IV"/>
</dbReference>
<dbReference type="PROSITE" id="PS00770">
    <property type="entry name" value="AA_TRANSFER_CLASS_4"/>
    <property type="match status" value="1"/>
</dbReference>
<dbReference type="GO" id="GO:0052654">
    <property type="term" value="F:L-leucine-2-oxoglutarate transaminase activity"/>
    <property type="evidence" value="ECO:0007669"/>
    <property type="project" value="RHEA"/>
</dbReference>
<dbReference type="InterPro" id="IPR005786">
    <property type="entry name" value="B_amino_transII"/>
</dbReference>
<dbReference type="Gene3D" id="3.30.470.10">
    <property type="match status" value="1"/>
</dbReference>
<dbReference type="PANTHER" id="PTHR11825:SF44">
    <property type="entry name" value="BRANCHED-CHAIN-AMINO-ACID AMINOTRANSFERASE"/>
    <property type="match status" value="1"/>
</dbReference>
<evidence type="ECO:0000256" key="7">
    <source>
        <dbReference type="ARBA" id="ARBA00013053"/>
    </source>
</evidence>
<dbReference type="GO" id="GO:0052655">
    <property type="term" value="F:L-valine-2-oxoglutarate transaminase activity"/>
    <property type="evidence" value="ECO:0007669"/>
    <property type="project" value="RHEA"/>
</dbReference>
<keyword evidence="10 20" id="KW-0028">Amino-acid biosynthesis</keyword>
<comment type="pathway">
    <text evidence="5 21">Amino-acid biosynthesis; L-leucine biosynthesis; L-leucine from 3-methyl-2-oxobutanoate: step 4/4.</text>
</comment>
<sequence length="365" mass="40626">MTNAKVRLELTSTPKTKVPEDKLGFGQVFTDHMFVMDWDEEKGWHDARVVPHGSLLLDPSFGALHYGQSIFEGLKAYNNGGKVYLFRPNKNFERLNNSADRMSLPRLDEEFALEALKEFVKVDRSWVPTTEGTSLYLRPLMFNSEVGLGVHPAKKVTYLVLASPSGAYFTGGLKPIRLYVEDEYVRAAVGGVGFAKTAGNYAASLKGQLKAEEFGCQQCLWLDAKEHRYVEEGGAMNVFFKVNGEFYTPALTGSILPGVTRDSMLQLLRDRGEKVHEARLDVNELFEQAKNGQLEEMFCVGTAAVVTPVGTLVRQNHQTGELEEAVINGGQTGKYTQDLYSELVNLQLGKTEDKHGWLVEVCDAE</sequence>
<dbReference type="PIRSF" id="PIRSF006468">
    <property type="entry name" value="BCAT1"/>
    <property type="match status" value="1"/>
</dbReference>
<evidence type="ECO:0000256" key="3">
    <source>
        <dbReference type="ARBA" id="ARBA00004824"/>
    </source>
</evidence>
<evidence type="ECO:0000256" key="1">
    <source>
        <dbReference type="ARBA" id="ARBA00001933"/>
    </source>
</evidence>
<dbReference type="EC" id="2.6.1.42" evidence="7 20"/>
<evidence type="ECO:0000256" key="20">
    <source>
        <dbReference type="RuleBase" id="RU004517"/>
    </source>
</evidence>
<organism evidence="22 23">
    <name type="scientific">Psittacicella hinzii</name>
    <dbReference type="NCBI Taxonomy" id="2028575"/>
    <lineage>
        <taxon>Bacteria</taxon>
        <taxon>Pseudomonadati</taxon>
        <taxon>Pseudomonadota</taxon>
        <taxon>Gammaproteobacteria</taxon>
        <taxon>Pasteurellales</taxon>
        <taxon>Psittacicellaceae</taxon>
        <taxon>Psittacicella</taxon>
    </lineage>
</organism>
<evidence type="ECO:0000256" key="18">
    <source>
        <dbReference type="RuleBase" id="RU004106"/>
    </source>
</evidence>
<dbReference type="InterPro" id="IPR018300">
    <property type="entry name" value="Aminotrans_IV_CS"/>
</dbReference>
<dbReference type="GO" id="GO:0009099">
    <property type="term" value="P:L-valine biosynthetic process"/>
    <property type="evidence" value="ECO:0007669"/>
    <property type="project" value="UniProtKB-UniPathway"/>
</dbReference>
<dbReference type="NCBIfam" id="NF009897">
    <property type="entry name" value="PRK13357.1"/>
    <property type="match status" value="1"/>
</dbReference>
<comment type="pathway">
    <text evidence="4 21">Amino-acid biosynthesis; L-valine biosynthesis; L-valine from pyruvate: step 4/4.</text>
</comment>
<evidence type="ECO:0000256" key="21">
    <source>
        <dbReference type="RuleBase" id="RU004519"/>
    </source>
</evidence>
<accession>A0A3A1Y8P8</accession>
<dbReference type="GO" id="GO:0009097">
    <property type="term" value="P:isoleucine biosynthetic process"/>
    <property type="evidence" value="ECO:0007669"/>
    <property type="project" value="UniProtKB-UniPathway"/>
</dbReference>
<comment type="cofactor">
    <cofactor evidence="1 19">
        <name>pyridoxal 5'-phosphate</name>
        <dbReference type="ChEBI" id="CHEBI:597326"/>
    </cofactor>
</comment>
<dbReference type="UniPathway" id="UPA00048">
    <property type="reaction ID" value="UER00073"/>
</dbReference>
<dbReference type="NCBIfam" id="TIGR01123">
    <property type="entry name" value="ilvE_II"/>
    <property type="match status" value="1"/>
</dbReference>
<dbReference type="Proteomes" id="UP000265691">
    <property type="component" value="Unassembled WGS sequence"/>
</dbReference>
<evidence type="ECO:0000256" key="4">
    <source>
        <dbReference type="ARBA" id="ARBA00004931"/>
    </source>
</evidence>
<evidence type="ECO:0000256" key="8">
    <source>
        <dbReference type="ARBA" id="ARBA00018179"/>
    </source>
</evidence>
<dbReference type="PANTHER" id="PTHR11825">
    <property type="entry name" value="SUBGROUP IIII AMINOTRANSFERASE"/>
    <property type="match status" value="1"/>
</dbReference>
<comment type="catalytic activity">
    <reaction evidence="16 20">
        <text>L-leucine + 2-oxoglutarate = 4-methyl-2-oxopentanoate + L-glutamate</text>
        <dbReference type="Rhea" id="RHEA:18321"/>
        <dbReference type="ChEBI" id="CHEBI:16810"/>
        <dbReference type="ChEBI" id="CHEBI:17865"/>
        <dbReference type="ChEBI" id="CHEBI:29985"/>
        <dbReference type="ChEBI" id="CHEBI:57427"/>
        <dbReference type="EC" id="2.6.1.42"/>
    </reaction>
</comment>
<dbReference type="InterPro" id="IPR043131">
    <property type="entry name" value="BCAT-like_N"/>
</dbReference>
<dbReference type="InterPro" id="IPR033939">
    <property type="entry name" value="BCAT_family"/>
</dbReference>
<dbReference type="CDD" id="cd01557">
    <property type="entry name" value="BCAT_beta_family"/>
    <property type="match status" value="1"/>
</dbReference>
<comment type="catalytic activity">
    <reaction evidence="15 20">
        <text>L-isoleucine + 2-oxoglutarate = (S)-3-methyl-2-oxopentanoate + L-glutamate</text>
        <dbReference type="Rhea" id="RHEA:24801"/>
        <dbReference type="ChEBI" id="CHEBI:16810"/>
        <dbReference type="ChEBI" id="CHEBI:29985"/>
        <dbReference type="ChEBI" id="CHEBI:35146"/>
        <dbReference type="ChEBI" id="CHEBI:58045"/>
        <dbReference type="EC" id="2.6.1.42"/>
    </reaction>
</comment>
<comment type="catalytic activity">
    <reaction evidence="14 20">
        <text>L-valine + 2-oxoglutarate = 3-methyl-2-oxobutanoate + L-glutamate</text>
        <dbReference type="Rhea" id="RHEA:24813"/>
        <dbReference type="ChEBI" id="CHEBI:11851"/>
        <dbReference type="ChEBI" id="CHEBI:16810"/>
        <dbReference type="ChEBI" id="CHEBI:29985"/>
        <dbReference type="ChEBI" id="CHEBI:57762"/>
        <dbReference type="EC" id="2.6.1.42"/>
    </reaction>
</comment>
<gene>
    <name evidence="22" type="ORF">CKF54_01960</name>
</gene>
<comment type="function">
    <text evidence="2">Acts on leucine, isoleucine and valine.</text>
</comment>
<dbReference type="SUPFAM" id="SSF56752">
    <property type="entry name" value="D-aminoacid aminotransferase-like PLP-dependent enzymes"/>
    <property type="match status" value="1"/>
</dbReference>
<dbReference type="Pfam" id="PF01063">
    <property type="entry name" value="Aminotran_4"/>
    <property type="match status" value="1"/>
</dbReference>
<evidence type="ECO:0000256" key="12">
    <source>
        <dbReference type="ARBA" id="ARBA00022898"/>
    </source>
</evidence>
<keyword evidence="12 19" id="KW-0663">Pyridoxal phosphate</keyword>
<evidence type="ECO:0000313" key="22">
    <source>
        <dbReference type="EMBL" id="RIY33921.1"/>
    </source>
</evidence>
<dbReference type="UniPathway" id="UPA00047">
    <property type="reaction ID" value="UER00058"/>
</dbReference>
<evidence type="ECO:0000256" key="15">
    <source>
        <dbReference type="ARBA" id="ARBA00048798"/>
    </source>
</evidence>
<feature type="modified residue" description="N6-(pyridoxal phosphate)lysine" evidence="17">
    <location>
        <position position="196"/>
    </location>
</feature>
<dbReference type="OrthoDB" id="9804984at2"/>
<dbReference type="EMBL" id="NRHC01000020">
    <property type="protein sequence ID" value="RIY33921.1"/>
    <property type="molecule type" value="Genomic_DNA"/>
</dbReference>
<proteinExistence type="inferred from homology"/>
<dbReference type="RefSeq" id="WP_119524606.1">
    <property type="nucleotide sequence ID" value="NZ_NRHC01000020.1"/>
</dbReference>
<comment type="similarity">
    <text evidence="6 18">Belongs to the class-IV pyridoxal-phosphate-dependent aminotransferase family.</text>
</comment>
<evidence type="ECO:0000256" key="19">
    <source>
        <dbReference type="RuleBase" id="RU004516"/>
    </source>
</evidence>
<dbReference type="AlphaFoldDB" id="A0A3A1Y8P8"/>
<evidence type="ECO:0000256" key="14">
    <source>
        <dbReference type="ARBA" id="ARBA00048212"/>
    </source>
</evidence>
<keyword evidence="9 20" id="KW-0032">Aminotransferase</keyword>
<protein>
    <recommendedName>
        <fullName evidence="8 20">Branched-chain-amino-acid aminotransferase</fullName>
        <ecNumber evidence="7 20">2.6.1.42</ecNumber>
    </recommendedName>
</protein>
<dbReference type="InterPro" id="IPR036038">
    <property type="entry name" value="Aminotransferase-like"/>
</dbReference>
<dbReference type="GO" id="GO:0052656">
    <property type="term" value="F:L-isoleucine-2-oxoglutarate transaminase activity"/>
    <property type="evidence" value="ECO:0007669"/>
    <property type="project" value="RHEA"/>
</dbReference>
<evidence type="ECO:0000313" key="23">
    <source>
        <dbReference type="Proteomes" id="UP000265691"/>
    </source>
</evidence>
<evidence type="ECO:0000256" key="17">
    <source>
        <dbReference type="PIRSR" id="PIRSR006468-1"/>
    </source>
</evidence>
<reference evidence="22 23" key="1">
    <citation type="submission" date="2017-08" db="EMBL/GenBank/DDBJ databases">
        <title>Reclassification of Bisgaard taxon 37 and 44.</title>
        <authorList>
            <person name="Christensen H."/>
        </authorList>
    </citation>
    <scope>NUCLEOTIDE SEQUENCE [LARGE SCALE GENOMIC DNA]</scope>
    <source>
        <strain evidence="22 23">B96_3</strain>
    </source>
</reference>
<keyword evidence="23" id="KW-1185">Reference proteome</keyword>